<dbReference type="InterPro" id="IPR006085">
    <property type="entry name" value="XPG_DNA_repair_N"/>
</dbReference>
<gene>
    <name evidence="4" type="ORF">MEDL_68687</name>
</gene>
<organism evidence="4 5">
    <name type="scientific">Mytilus edulis</name>
    <name type="common">Blue mussel</name>
    <dbReference type="NCBI Taxonomy" id="6550"/>
    <lineage>
        <taxon>Eukaryota</taxon>
        <taxon>Metazoa</taxon>
        <taxon>Spiralia</taxon>
        <taxon>Lophotrochozoa</taxon>
        <taxon>Mollusca</taxon>
        <taxon>Bivalvia</taxon>
        <taxon>Autobranchia</taxon>
        <taxon>Pteriomorphia</taxon>
        <taxon>Mytilida</taxon>
        <taxon>Mytiloidea</taxon>
        <taxon>Mytilidae</taxon>
        <taxon>Mytilinae</taxon>
        <taxon>Mytilus</taxon>
    </lineage>
</organism>
<comment type="similarity">
    <text evidence="1">Belongs to the asteroid family.</text>
</comment>
<dbReference type="InterPro" id="IPR029060">
    <property type="entry name" value="PIN-like_dom_sf"/>
</dbReference>
<dbReference type="AlphaFoldDB" id="A0A8S3VHY9"/>
<reference evidence="4" key="1">
    <citation type="submission" date="2021-03" db="EMBL/GenBank/DDBJ databases">
        <authorList>
            <person name="Bekaert M."/>
        </authorList>
    </citation>
    <scope>NUCLEOTIDE SEQUENCE</scope>
</reference>
<dbReference type="SUPFAM" id="SSF88723">
    <property type="entry name" value="PIN domain-like"/>
    <property type="match status" value="1"/>
</dbReference>
<keyword evidence="5" id="KW-1185">Reference proteome</keyword>
<evidence type="ECO:0008006" key="6">
    <source>
        <dbReference type="Google" id="ProtNLM"/>
    </source>
</evidence>
<dbReference type="InterPro" id="IPR039436">
    <property type="entry name" value="Asteroid_dom"/>
</dbReference>
<feature type="domain" description="Asteroid" evidence="3">
    <location>
        <begin position="133"/>
        <end position="214"/>
    </location>
</feature>
<comment type="caution">
    <text evidence="4">The sequence shown here is derived from an EMBL/GenBank/DDBJ whole genome shotgun (WGS) entry which is preliminary data.</text>
</comment>
<dbReference type="Pfam" id="PF00752">
    <property type="entry name" value="XPG_N"/>
    <property type="match status" value="1"/>
</dbReference>
<dbReference type="EMBL" id="CAJPWZ010003328">
    <property type="protein sequence ID" value="CAG2257433.1"/>
    <property type="molecule type" value="Genomic_DNA"/>
</dbReference>
<evidence type="ECO:0000256" key="1">
    <source>
        <dbReference type="ARBA" id="ARBA00007398"/>
    </source>
</evidence>
<sequence>MGVQGLTTIVNKNAAILLKDKDIIKTKLVIDGDSLVYFLYQNRNINLKHGGDYNNYADIIKAFFSALRSNQISPYVVLDGGYETDKRKHETHVQRARERISKSREINSSAETTFAPMLSRLTFLEVIGTMNIPFVVCDFEADHDIATLANAFKCPVLSNDSDFFVYDLIKGYIPLETLFVSESSCIGKVYYAKYMQKVFPGLQISRLPVLAITLGNDYIKRKNLYKFYSTLPDDPSIIDLTVIQRKAIRWSIGASLDDDLSRLEESLPETLRKFVKISLKMYSDTQCFESFDLVQYFSNKDTSTTSKLKERHRTGKIPVCAQNILNLQEIFLLCQVENISRKRSIHRSTLRLRKAIYAMLLGTEETNIFEYDRYGGSLVRFNCTSTSLDRVQMPKYKEITKDHEKIDILCLIFRFENKEVLDDFSGNTKLFVLFLTYWAKHAKPNVDSIYIKSLILCHIVLTARTIVNTKHYHSGNSIDQILLNMHKLCGDKLKNLLRRSEKYFSLDLSNLSMNIVHGFSQYQSCFAFGTYLNQLLGNPIPLLSPQEVFNGTFLHNIYARCKNYEEEKVDRKIKTIFQNNESLGKLYDDLVSAVKKNVNSARWEVKRIPQSVNRSPFTRGSRIFCSNIFSLLRRDVEA</sequence>
<dbReference type="GO" id="GO:0004518">
    <property type="term" value="F:nuclease activity"/>
    <property type="evidence" value="ECO:0007669"/>
    <property type="project" value="InterPro"/>
</dbReference>
<dbReference type="Proteomes" id="UP000683360">
    <property type="component" value="Unassembled WGS sequence"/>
</dbReference>
<dbReference type="Pfam" id="PF12813">
    <property type="entry name" value="XPG_I_2"/>
    <property type="match status" value="1"/>
</dbReference>
<dbReference type="InterPro" id="IPR026832">
    <property type="entry name" value="Asteroid"/>
</dbReference>
<dbReference type="OrthoDB" id="25987at2759"/>
<dbReference type="Gene3D" id="3.40.50.1010">
    <property type="entry name" value="5'-nuclease"/>
    <property type="match status" value="1"/>
</dbReference>
<evidence type="ECO:0000259" key="2">
    <source>
        <dbReference type="Pfam" id="PF00752"/>
    </source>
</evidence>
<accession>A0A8S3VHY9</accession>
<evidence type="ECO:0000259" key="3">
    <source>
        <dbReference type="Pfam" id="PF12813"/>
    </source>
</evidence>
<evidence type="ECO:0000313" key="4">
    <source>
        <dbReference type="EMBL" id="CAG2257433.1"/>
    </source>
</evidence>
<dbReference type="PANTHER" id="PTHR15665">
    <property type="entry name" value="ASTEROID PROTEIN"/>
    <property type="match status" value="1"/>
</dbReference>
<dbReference type="PANTHER" id="PTHR15665:SF1">
    <property type="entry name" value="PROTEIN ASTEROID HOMOLOG 1"/>
    <property type="match status" value="1"/>
</dbReference>
<evidence type="ECO:0000313" key="5">
    <source>
        <dbReference type="Proteomes" id="UP000683360"/>
    </source>
</evidence>
<feature type="domain" description="XPG N-terminal" evidence="2">
    <location>
        <begin position="1"/>
        <end position="98"/>
    </location>
</feature>
<protein>
    <recommendedName>
        <fullName evidence="6">Asteroid domain-containing protein</fullName>
    </recommendedName>
</protein>
<name>A0A8S3VHY9_MYTED</name>
<proteinExistence type="inferred from homology"/>